<dbReference type="Proteomes" id="UP000275078">
    <property type="component" value="Unassembled WGS sequence"/>
</dbReference>
<name>A0A3N4HX86_ASCIM</name>
<evidence type="ECO:0000313" key="2">
    <source>
        <dbReference type="Proteomes" id="UP000275078"/>
    </source>
</evidence>
<reference evidence="1 2" key="1">
    <citation type="journal article" date="2018" name="Nat. Ecol. Evol.">
        <title>Pezizomycetes genomes reveal the molecular basis of ectomycorrhizal truffle lifestyle.</title>
        <authorList>
            <person name="Murat C."/>
            <person name="Payen T."/>
            <person name="Noel B."/>
            <person name="Kuo A."/>
            <person name="Morin E."/>
            <person name="Chen J."/>
            <person name="Kohler A."/>
            <person name="Krizsan K."/>
            <person name="Balestrini R."/>
            <person name="Da Silva C."/>
            <person name="Montanini B."/>
            <person name="Hainaut M."/>
            <person name="Levati E."/>
            <person name="Barry K.W."/>
            <person name="Belfiori B."/>
            <person name="Cichocki N."/>
            <person name="Clum A."/>
            <person name="Dockter R.B."/>
            <person name="Fauchery L."/>
            <person name="Guy J."/>
            <person name="Iotti M."/>
            <person name="Le Tacon F."/>
            <person name="Lindquist E.A."/>
            <person name="Lipzen A."/>
            <person name="Malagnac F."/>
            <person name="Mello A."/>
            <person name="Molinier V."/>
            <person name="Miyauchi S."/>
            <person name="Poulain J."/>
            <person name="Riccioni C."/>
            <person name="Rubini A."/>
            <person name="Sitrit Y."/>
            <person name="Splivallo R."/>
            <person name="Traeger S."/>
            <person name="Wang M."/>
            <person name="Zifcakova L."/>
            <person name="Wipf D."/>
            <person name="Zambonelli A."/>
            <person name="Paolocci F."/>
            <person name="Nowrousian M."/>
            <person name="Ottonello S."/>
            <person name="Baldrian P."/>
            <person name="Spatafora J.W."/>
            <person name="Henrissat B."/>
            <person name="Nagy L.G."/>
            <person name="Aury J.M."/>
            <person name="Wincker P."/>
            <person name="Grigoriev I.V."/>
            <person name="Bonfante P."/>
            <person name="Martin F.M."/>
        </authorList>
    </citation>
    <scope>NUCLEOTIDE SEQUENCE [LARGE SCALE GENOMIC DNA]</scope>
    <source>
        <strain evidence="1 2">RN42</strain>
    </source>
</reference>
<sequence>MSQTEQRKIAHLRNSLEAIAKYEFEQRFDLLLKDSASDPLETVSRAIELAQANTHWFTESIPVLDKLVAEGLEARRAKNEERLWKQGDEQMYAVVSQAIDGCEARYKKAMKELKALKKDPFRREVYFEDLWEEIRFYAEWSVMVVDSDVHEE</sequence>
<protein>
    <submittedName>
        <fullName evidence="1">Uncharacterized protein</fullName>
    </submittedName>
</protein>
<dbReference type="AlphaFoldDB" id="A0A3N4HX86"/>
<accession>A0A3N4HX86</accession>
<dbReference type="EMBL" id="ML119711">
    <property type="protein sequence ID" value="RPA78473.1"/>
    <property type="molecule type" value="Genomic_DNA"/>
</dbReference>
<gene>
    <name evidence="1" type="ORF">BJ508DRAFT_329231</name>
</gene>
<keyword evidence="2" id="KW-1185">Reference proteome</keyword>
<organism evidence="1 2">
    <name type="scientific">Ascobolus immersus RN42</name>
    <dbReference type="NCBI Taxonomy" id="1160509"/>
    <lineage>
        <taxon>Eukaryota</taxon>
        <taxon>Fungi</taxon>
        <taxon>Dikarya</taxon>
        <taxon>Ascomycota</taxon>
        <taxon>Pezizomycotina</taxon>
        <taxon>Pezizomycetes</taxon>
        <taxon>Pezizales</taxon>
        <taxon>Ascobolaceae</taxon>
        <taxon>Ascobolus</taxon>
    </lineage>
</organism>
<proteinExistence type="predicted"/>
<evidence type="ECO:0000313" key="1">
    <source>
        <dbReference type="EMBL" id="RPA78473.1"/>
    </source>
</evidence>